<evidence type="ECO:0000313" key="1">
    <source>
        <dbReference type="EMBL" id="MEU6820896.1"/>
    </source>
</evidence>
<dbReference type="Proteomes" id="UP001551176">
    <property type="component" value="Unassembled WGS sequence"/>
</dbReference>
<reference evidence="1 2" key="1">
    <citation type="submission" date="2024-06" db="EMBL/GenBank/DDBJ databases">
        <title>The Natural Products Discovery Center: Release of the First 8490 Sequenced Strains for Exploring Actinobacteria Biosynthetic Diversity.</title>
        <authorList>
            <person name="Kalkreuter E."/>
            <person name="Kautsar S.A."/>
            <person name="Yang D."/>
            <person name="Bader C.D."/>
            <person name="Teijaro C.N."/>
            <person name="Fluegel L."/>
            <person name="Davis C.M."/>
            <person name="Simpson J.R."/>
            <person name="Lauterbach L."/>
            <person name="Steele A.D."/>
            <person name="Gui C."/>
            <person name="Meng S."/>
            <person name="Li G."/>
            <person name="Viehrig K."/>
            <person name="Ye F."/>
            <person name="Su P."/>
            <person name="Kiefer A.F."/>
            <person name="Nichols A."/>
            <person name="Cepeda A.J."/>
            <person name="Yan W."/>
            <person name="Fan B."/>
            <person name="Jiang Y."/>
            <person name="Adhikari A."/>
            <person name="Zheng C.-J."/>
            <person name="Schuster L."/>
            <person name="Cowan T.M."/>
            <person name="Smanski M.J."/>
            <person name="Chevrette M.G."/>
            <person name="De Carvalho L.P.S."/>
            <person name="Shen B."/>
        </authorList>
    </citation>
    <scope>NUCLEOTIDE SEQUENCE [LARGE SCALE GENOMIC DNA]</scope>
    <source>
        <strain evidence="1 2">NPDC046838</strain>
    </source>
</reference>
<dbReference type="SUPFAM" id="SSF47345">
    <property type="entry name" value="Colicin E immunity proteins"/>
    <property type="match status" value="1"/>
</dbReference>
<keyword evidence="2" id="KW-1185">Reference proteome</keyword>
<comment type="caution">
    <text evidence="1">The sequence shown here is derived from an EMBL/GenBank/DDBJ whole genome shotgun (WGS) entry which is preliminary data.</text>
</comment>
<dbReference type="EMBL" id="JBEYXV010000004">
    <property type="protein sequence ID" value="MEU6820896.1"/>
    <property type="molecule type" value="Genomic_DNA"/>
</dbReference>
<accession>A0ABV3BIR8</accession>
<gene>
    <name evidence="1" type="ORF">ABZ921_09725</name>
</gene>
<organism evidence="1 2">
    <name type="scientific">Streptomyces atriruber</name>
    <dbReference type="NCBI Taxonomy" id="545121"/>
    <lineage>
        <taxon>Bacteria</taxon>
        <taxon>Bacillati</taxon>
        <taxon>Actinomycetota</taxon>
        <taxon>Actinomycetes</taxon>
        <taxon>Kitasatosporales</taxon>
        <taxon>Streptomycetaceae</taxon>
        <taxon>Streptomyces</taxon>
    </lineage>
</organism>
<proteinExistence type="predicted"/>
<protein>
    <recommendedName>
        <fullName evidence="3">Bacteriocin immunity protein</fullName>
    </recommendedName>
</protein>
<evidence type="ECO:0008006" key="3">
    <source>
        <dbReference type="Google" id="ProtNLM"/>
    </source>
</evidence>
<sequence length="84" mass="9279">MAPGDMTRAELVELVRRISIFDGTEEEVDAMEDLFEASVPYPDAYGLIYQREPELSPEEIVDKALAYQAIAPPYNPGTSRGSAD</sequence>
<name>A0ABV3BIR8_9ACTN</name>
<dbReference type="RefSeq" id="WP_359346777.1">
    <property type="nucleotide sequence ID" value="NZ_JBEYXV010000004.1"/>
</dbReference>
<evidence type="ECO:0000313" key="2">
    <source>
        <dbReference type="Proteomes" id="UP001551176"/>
    </source>
</evidence>
<dbReference type="InterPro" id="IPR035900">
    <property type="entry name" value="Colicin_E_sf"/>
</dbReference>
<dbReference type="Gene3D" id="1.10.1200.20">
    <property type="entry name" value="Colicin E immunity protein"/>
    <property type="match status" value="1"/>
</dbReference>